<dbReference type="PANTHER" id="PTHR37304:SF1">
    <property type="entry name" value="MEMBRANE PROTEIN"/>
    <property type="match status" value="1"/>
</dbReference>
<reference evidence="2 3" key="1">
    <citation type="journal article" date="2016" name="Nat. Commun.">
        <title>Thousands of microbial genomes shed light on interconnected biogeochemical processes in an aquifer system.</title>
        <authorList>
            <person name="Anantharaman K."/>
            <person name="Brown C.T."/>
            <person name="Hug L.A."/>
            <person name="Sharon I."/>
            <person name="Castelle C.J."/>
            <person name="Probst A.J."/>
            <person name="Thomas B.C."/>
            <person name="Singh A."/>
            <person name="Wilkins M.J."/>
            <person name="Karaoz U."/>
            <person name="Brodie E.L."/>
            <person name="Williams K.H."/>
            <person name="Hubbard S.S."/>
            <person name="Banfield J.F."/>
        </authorList>
    </citation>
    <scope>NUCLEOTIDE SEQUENCE [LARGE SCALE GENOMIC DNA]</scope>
</reference>
<feature type="transmembrane region" description="Helical" evidence="1">
    <location>
        <begin position="12"/>
        <end position="33"/>
    </location>
</feature>
<proteinExistence type="predicted"/>
<comment type="caution">
    <text evidence="2">The sequence shown here is derived from an EMBL/GenBank/DDBJ whole genome shotgun (WGS) entry which is preliminary data.</text>
</comment>
<dbReference type="InterPro" id="IPR007211">
    <property type="entry name" value="DUF378"/>
</dbReference>
<evidence type="ECO:0000256" key="1">
    <source>
        <dbReference type="SAM" id="Phobius"/>
    </source>
</evidence>
<accession>A0A1F6XT12</accession>
<dbReference type="PANTHER" id="PTHR37304">
    <property type="entry name" value="MEMBRANE PROTEIN-RELATED"/>
    <property type="match status" value="1"/>
</dbReference>
<evidence type="ECO:0008006" key="4">
    <source>
        <dbReference type="Google" id="ProtNLM"/>
    </source>
</evidence>
<keyword evidence="1" id="KW-1133">Transmembrane helix</keyword>
<dbReference type="Proteomes" id="UP000177195">
    <property type="component" value="Unassembled WGS sequence"/>
</dbReference>
<evidence type="ECO:0000313" key="3">
    <source>
        <dbReference type="Proteomes" id="UP000177195"/>
    </source>
</evidence>
<sequence length="83" mass="8627">MIKACHTIMGKIAMILSIIGGINWGLVGVGTLVGGGNWNVINAILGDWPMVEAIIYVLVGVSATWMIFGCRCAQCDVSSGAGM</sequence>
<protein>
    <recommendedName>
        <fullName evidence="4">DUF378 domain-containing protein</fullName>
    </recommendedName>
</protein>
<gene>
    <name evidence="2" type="ORF">A3I25_01900</name>
</gene>
<keyword evidence="1" id="KW-0812">Transmembrane</keyword>
<dbReference type="EMBL" id="MFVN01000016">
    <property type="protein sequence ID" value="OGI97255.1"/>
    <property type="molecule type" value="Genomic_DNA"/>
</dbReference>
<keyword evidence="1" id="KW-0472">Membrane</keyword>
<dbReference type="AlphaFoldDB" id="A0A1F6XT12"/>
<dbReference type="Pfam" id="PF04070">
    <property type="entry name" value="DUF378"/>
    <property type="match status" value="1"/>
</dbReference>
<evidence type="ECO:0000313" key="2">
    <source>
        <dbReference type="EMBL" id="OGI97255.1"/>
    </source>
</evidence>
<name>A0A1F6XT12_9BACT</name>
<feature type="transmembrane region" description="Helical" evidence="1">
    <location>
        <begin position="53"/>
        <end position="73"/>
    </location>
</feature>
<organism evidence="2 3">
    <name type="scientific">Candidatus Nomurabacteria bacterium RIFCSPLOWO2_02_FULL_42_17</name>
    <dbReference type="NCBI Taxonomy" id="1801789"/>
    <lineage>
        <taxon>Bacteria</taxon>
        <taxon>Candidatus Nomuraibacteriota</taxon>
    </lineage>
</organism>